<name>A0ACC0V1E4_9HYPO</name>
<dbReference type="EMBL" id="CM047944">
    <property type="protein sequence ID" value="KAI9899285.1"/>
    <property type="molecule type" value="Genomic_DNA"/>
</dbReference>
<protein>
    <submittedName>
        <fullName evidence="1">Uncharacterized protein</fullName>
    </submittedName>
</protein>
<reference evidence="1" key="1">
    <citation type="submission" date="2022-10" db="EMBL/GenBank/DDBJ databases">
        <title>Complete Genome of Trichothecium roseum strain YXFP-22015, a Plant Pathogen Isolated from Citrus.</title>
        <authorList>
            <person name="Wang Y."/>
            <person name="Zhu L."/>
        </authorList>
    </citation>
    <scope>NUCLEOTIDE SEQUENCE</scope>
    <source>
        <strain evidence="1">YXFP-22015</strain>
    </source>
</reference>
<proteinExistence type="predicted"/>
<organism evidence="1 2">
    <name type="scientific">Trichothecium roseum</name>
    <dbReference type="NCBI Taxonomy" id="47278"/>
    <lineage>
        <taxon>Eukaryota</taxon>
        <taxon>Fungi</taxon>
        <taxon>Dikarya</taxon>
        <taxon>Ascomycota</taxon>
        <taxon>Pezizomycotina</taxon>
        <taxon>Sordariomycetes</taxon>
        <taxon>Hypocreomycetidae</taxon>
        <taxon>Hypocreales</taxon>
        <taxon>Hypocreales incertae sedis</taxon>
        <taxon>Trichothecium</taxon>
    </lineage>
</organism>
<evidence type="ECO:0000313" key="2">
    <source>
        <dbReference type="Proteomes" id="UP001163324"/>
    </source>
</evidence>
<accession>A0ACC0V1E4</accession>
<dbReference type="Proteomes" id="UP001163324">
    <property type="component" value="Chromosome 5"/>
</dbReference>
<gene>
    <name evidence="1" type="ORF">N3K66_005746</name>
</gene>
<sequence>MAFQDGSFLDFTLDTDLVMPTSDQDYLNHATLEDLLQDDSITTTNSTNANNNAQDIDDIWWQQINALPLNEFNPSNEPSVTAADILNPGSSWGLQNQHPPDMGLPSTASSSRPETPGIHTPGGTAVGGGKERKDQLPPKIGTRFSKESLRILRGWLSTHARHPFPTDEERDILQRQTGLTKTQILNWLANARRRGKIPDYCRSSPRAPSPNQGAGTGPMDIPRRPGTPAPRRSRTAGMNPLERWFDSPPEYEPATATAIERAVANSSPFGKDNFTTTGTAYTATSGSSLHRPSPSSSIGTSGSSNGSAYSHASQHSDNSFARLGRQRNKRKKRALRNRSSGAGAGGGAAGDGRTSLQTPMNTFQCTFCTETFKTKHIWQRHEKSLHLPLERWLCAPEGPMVTSKDGVVACAFCGHVDPNNAHMETHNYAACKERSVEERTFHRKDHLGQHLRLVHNVDPTQPCGLLDLWKIETPSIRSRCGFCSLTMDTWATRAEHLAEHFKMGANMADWEGDWGFDPEILALVTYAIEPYMIAFERYSPFPFSATNAPLESPPNAYELLKMEMVHFGDNVYEKTGNLPWATEMHVEACRIIFASEIPYFKTNMDQVTPSAGTSYDSWLRDMVMFADDIVKRARLSPLRSPSESRLAVLNIIGKDNIFDACPLERHLLQYVEENKGVVITDSALQYEACQALRKAESESKETGNIVATWLIELANSSTAWIQAFRKRVGLPIMGDMRVSVAPAQAYTRVDAFTKQYNELNRRLAFYVDTLKRHGMQPNDASLRQQFLRIIDEFDDADWRQEVARNQGWLGRFKRRNMPWTSWGAHKHSQPHSHVYGQPRSASPIPGPDPGLDPRPPKPDSPVESGRAESGDSPIIGNPKRGYYFLNDPNFDRLVARELARWVAATMSPHNPNQHVPTDEELQHQARWIMFEDGDPWNQTSADNKEWLRRFKLDVGILDNSVPERCKIGGSLTLYGTSTQSQ</sequence>
<keyword evidence="2" id="KW-1185">Reference proteome</keyword>
<evidence type="ECO:0000313" key="1">
    <source>
        <dbReference type="EMBL" id="KAI9899285.1"/>
    </source>
</evidence>
<comment type="caution">
    <text evidence="1">The sequence shown here is derived from an EMBL/GenBank/DDBJ whole genome shotgun (WGS) entry which is preliminary data.</text>
</comment>